<dbReference type="EMBL" id="KL446957">
    <property type="protein sequence ID" value="KEG00265.1"/>
    <property type="molecule type" value="Genomic_DNA"/>
</dbReference>
<evidence type="ECO:0000256" key="1">
    <source>
        <dbReference type="SAM" id="Coils"/>
    </source>
</evidence>
<dbReference type="EMBL" id="LR215057">
    <property type="protein sequence ID" value="VEV54418.1"/>
    <property type="molecule type" value="Genomic_DNA"/>
</dbReference>
<protein>
    <submittedName>
        <fullName evidence="2">Uncharacterized protein</fullName>
    </submittedName>
</protein>
<evidence type="ECO:0000313" key="2">
    <source>
        <dbReference type="EMBL" id="KEG00265.1"/>
    </source>
</evidence>
<accession>A0A081I9A7</accession>
<proteinExistence type="predicted"/>
<dbReference type="Proteomes" id="UP000290582">
    <property type="component" value="Chromosome PVVCY_01"/>
</dbReference>
<reference evidence="2 4" key="1">
    <citation type="submission" date="2013-02" db="EMBL/GenBank/DDBJ databases">
        <title>The Genome Sequence of Plasmodium vinckei vinckei.</title>
        <authorList>
            <consortium name="The Broad Institute Genome Sequencing Platform"/>
            <consortium name="The Broad Institute Genome Sequencing Center for Infectious Disease"/>
            <person name="Neafsey D."/>
            <person name="Cheeseman I."/>
            <person name="Volkman S."/>
            <person name="Adams J."/>
            <person name="Walker B."/>
            <person name="Young S.K."/>
            <person name="Zeng Q."/>
            <person name="Gargeya S."/>
            <person name="Fitzgerald M."/>
            <person name="Haas B."/>
            <person name="Abouelleil A."/>
            <person name="Alvarado L."/>
            <person name="Arachchi H.M."/>
            <person name="Berlin A.M."/>
            <person name="Chapman S.B."/>
            <person name="Dewar J."/>
            <person name="Goldberg J."/>
            <person name="Griggs A."/>
            <person name="Gujja S."/>
            <person name="Hansen M."/>
            <person name="Howarth C."/>
            <person name="Imamovic A."/>
            <person name="Larimer J."/>
            <person name="McCowan C."/>
            <person name="Murphy C."/>
            <person name="Neiman D."/>
            <person name="Pearson M."/>
            <person name="Priest M."/>
            <person name="Roberts A."/>
            <person name="Saif S."/>
            <person name="Shea T."/>
            <person name="Sisk P."/>
            <person name="Sykes S."/>
            <person name="Wortman J."/>
            <person name="Nusbaum C."/>
            <person name="Birren B."/>
        </authorList>
    </citation>
    <scope>NUCLEOTIDE SEQUENCE [LARGE SCALE GENOMIC DNA]</scope>
    <source>
        <strain evidence="2">Vinckei</strain>
        <strain evidence="4">vinckei</strain>
    </source>
</reference>
<dbReference type="AlphaFoldDB" id="A0A081I9A7"/>
<dbReference type="Proteomes" id="UP000030681">
    <property type="component" value="Unassembled WGS sequence"/>
</dbReference>
<dbReference type="VEuPathDB" id="PlasmoDB:PVVCY_0100290"/>
<reference evidence="3 5" key="2">
    <citation type="submission" date="2019-01" db="EMBL/GenBank/DDBJ databases">
        <authorList>
            <person name="Ramaprasad A."/>
        </authorList>
    </citation>
    <scope>NUCLEOTIDE SEQUENCE [LARGE SCALE GENOMIC DNA]</scope>
</reference>
<evidence type="ECO:0000313" key="5">
    <source>
        <dbReference type="Proteomes" id="UP000290582"/>
    </source>
</evidence>
<dbReference type="GeneID" id="19962982"/>
<dbReference type="RefSeq" id="XP_008626635.1">
    <property type="nucleotide sequence ID" value="XM_008628413.1"/>
</dbReference>
<name>A0A081I9A7_PLAVN</name>
<dbReference type="KEGG" id="pvv:PVVCY_0100290"/>
<evidence type="ECO:0000313" key="3">
    <source>
        <dbReference type="EMBL" id="VEV54418.1"/>
    </source>
</evidence>
<keyword evidence="1" id="KW-0175">Coiled coil</keyword>
<sequence>MKKKNEYINYSLPIKGNVKYYEKTSKSEIINRRHEIDKEGYFESFNLCIDNKTKGCNPFMTQNYIMHNKASIIGSGRNKKNDITSWKSKVENVVSSYLVYDNEDSLNRSNNVLGISQGDIDLEENEMINKCEDSIISNDKINNKLVDIIILKNILNIYFLFDKDNEGYINQEYACYVIKMIYENDRNFMIKNVILNANEINKKMNNVGRKEFEKNEVFFCTKQFASFLLAILLKVSIFQKKDNIIKKIFFINIIKEFVNTCNQNDSNDLFGMFKYPRNIIRKFYDYVYYLKNINDEEKMKRSRVKKKNKQLENICFLDGNLVNASLDTHINYFKEQTKEKLKKIKIDIDKKEMTECTFSPSTNKKPLYLLKEKLQENINNIYRTKESINKIYSPINTKYDIDNSIERTVFLPNNSSLKNLDSNADNEKDEYNINTKNNDTPLVQIKYIIHQGYKPPNNISWYDTLRNG</sequence>
<feature type="coiled-coil region" evidence="1">
    <location>
        <begin position="294"/>
        <end position="391"/>
    </location>
</feature>
<evidence type="ECO:0000313" key="4">
    <source>
        <dbReference type="Proteomes" id="UP000030681"/>
    </source>
</evidence>
<organism evidence="2 4">
    <name type="scientific">Plasmodium vinckei vinckei</name>
    <dbReference type="NCBI Taxonomy" id="54757"/>
    <lineage>
        <taxon>Eukaryota</taxon>
        <taxon>Sar</taxon>
        <taxon>Alveolata</taxon>
        <taxon>Apicomplexa</taxon>
        <taxon>Aconoidasida</taxon>
        <taxon>Haemosporida</taxon>
        <taxon>Plasmodiidae</taxon>
        <taxon>Plasmodium</taxon>
        <taxon>Plasmodium (Vinckeia)</taxon>
    </lineage>
</organism>
<dbReference type="OrthoDB" id="376623at2759"/>
<gene>
    <name evidence="3" type="ORF">PVVCY_0100290</name>
    <name evidence="2" type="ORF">YYE_04776</name>
</gene>